<keyword evidence="5" id="KW-1185">Reference proteome</keyword>
<dbReference type="EMBL" id="CAJNOR010000572">
    <property type="protein sequence ID" value="CAF0950916.1"/>
    <property type="molecule type" value="Genomic_DNA"/>
</dbReference>
<dbReference type="EMBL" id="CAJNOJ010000108">
    <property type="protein sequence ID" value="CAF1127135.1"/>
    <property type="molecule type" value="Genomic_DNA"/>
</dbReference>
<evidence type="ECO:0000259" key="2">
    <source>
        <dbReference type="PROSITE" id="PS00028"/>
    </source>
</evidence>
<feature type="domain" description="C2H2-type" evidence="2">
    <location>
        <begin position="794"/>
        <end position="814"/>
    </location>
</feature>
<dbReference type="OrthoDB" id="2433005at2759"/>
<dbReference type="PANTHER" id="PTHR46954">
    <property type="entry name" value="C2H2-TYPE DOMAIN-CONTAINING PROTEIN"/>
    <property type="match status" value="1"/>
</dbReference>
<dbReference type="PANTHER" id="PTHR46954:SF1">
    <property type="entry name" value="C2H2-TYPE DOMAIN-CONTAINING PROTEIN"/>
    <property type="match status" value="1"/>
</dbReference>
<sequence length="1000" mass="113152">MASKNPQLALFKSFADAYKKGHPGMTKYACHYNTELEWNKIKNNAQLVKVEIEKYLELAKESGSQETVKATTTDNPPKPEKPVSTTTATNERKRTLSSDDEYEPYERELENDIIIPVEPTFTKRDSMMLSEFNDPSKPWVARSLARAHARAEARVAKIQARRLASESRIKTPVQEGVIKEIKEISERIASLIQVKNMGLSTSDSNQTLKKLLQQKKERKAELSRLQSKQRSSARYRQRKKRYVETLCAADPEVASELLALYKPATIRVQIDNICPDLIQTMEEIARIGGATEVNPRLLNPTPCASLDDLRLKVKERGFEIRRSSTYYRLIPAGIFSEDGKKRVNTEPVRLRKYQEVEQVKHEDCHFVNATLQHIKDLAGTFGNECVFYLIQDRKASVRIGRPSARGRSPFIMHLDYQISTTNPTSITSSIPYQLKPTVYASCFIDDTGVLNYAGPTYISIRSAKYDRFTSDSEDVDFDCIVKLKEFERTARNHIGTIKPIIIMGVDSLEPTDYTRLPSTLTSAINKFKKYNLDALFIVAQAPGQRTFNVVERRLASLSQDLTGLVLPHDYFGTHLNVSGVTINSELEKNNLKRAGDVLGEVWNMDMIDQYPVYAEYVEPTETIDDTIRLIDSQFTLDTIVDDICDEEEETPLHLRVTRNRPAPTQHLISDIPVKPINTIDEYWCATHVFQSQYSIQIIRCTKPECCGLWRSNYIQVFPHRFLPPPVPFDRSTAGVSLAELESSNAATNLISPYYGTLFQRIQFHGIVMERTNNLFLPFDSYCPSVQTKLHSRVCSICKQYVPTATRLRNHYRVHQQKYTANCIDYKFYKDEELIDEPDPIEPCTTLPCQLNPSLHGVFLFSDMAEWLKSDFEADPVVESKAKSSASLANAMVRKEKQLQEAAAAAIGISSSQLGQLNTVESAATISVDNALTSTNELISANDIKIENELIDIVDVSMDNTNVINAMEQLAVTDDSSDLANAENENLLSQYDDLSDLIDQI</sequence>
<dbReference type="Proteomes" id="UP000663852">
    <property type="component" value="Unassembled WGS sequence"/>
</dbReference>
<dbReference type="AlphaFoldDB" id="A0A814D4F6"/>
<feature type="region of interest" description="Disordered" evidence="1">
    <location>
        <begin position="61"/>
        <end position="100"/>
    </location>
</feature>
<gene>
    <name evidence="4" type="ORF">EDS130_LOCUS21371</name>
    <name evidence="3" type="ORF">XAT740_LOCUS10657</name>
</gene>
<evidence type="ECO:0000313" key="3">
    <source>
        <dbReference type="EMBL" id="CAF0950916.1"/>
    </source>
</evidence>
<name>A0A814D4F6_ADIRI</name>
<evidence type="ECO:0000313" key="5">
    <source>
        <dbReference type="Proteomes" id="UP000663828"/>
    </source>
</evidence>
<protein>
    <recommendedName>
        <fullName evidence="2">C2H2-type domain-containing protein</fullName>
    </recommendedName>
</protein>
<feature type="compositionally biased region" description="Polar residues" evidence="1">
    <location>
        <begin position="62"/>
        <end position="75"/>
    </location>
</feature>
<proteinExistence type="predicted"/>
<organism evidence="3 5">
    <name type="scientific">Adineta ricciae</name>
    <name type="common">Rotifer</name>
    <dbReference type="NCBI Taxonomy" id="249248"/>
    <lineage>
        <taxon>Eukaryota</taxon>
        <taxon>Metazoa</taxon>
        <taxon>Spiralia</taxon>
        <taxon>Gnathifera</taxon>
        <taxon>Rotifera</taxon>
        <taxon>Eurotatoria</taxon>
        <taxon>Bdelloidea</taxon>
        <taxon>Adinetida</taxon>
        <taxon>Adinetidae</taxon>
        <taxon>Adineta</taxon>
    </lineage>
</organism>
<reference evidence="3" key="1">
    <citation type="submission" date="2021-02" db="EMBL/GenBank/DDBJ databases">
        <authorList>
            <person name="Nowell W R."/>
        </authorList>
    </citation>
    <scope>NUCLEOTIDE SEQUENCE</scope>
</reference>
<dbReference type="InterPro" id="IPR013087">
    <property type="entry name" value="Znf_C2H2_type"/>
</dbReference>
<evidence type="ECO:0000313" key="4">
    <source>
        <dbReference type="EMBL" id="CAF1127135.1"/>
    </source>
</evidence>
<accession>A0A814D4F6</accession>
<dbReference type="PROSITE" id="PS00028">
    <property type="entry name" value="ZINC_FINGER_C2H2_1"/>
    <property type="match status" value="1"/>
</dbReference>
<dbReference type="Proteomes" id="UP000663828">
    <property type="component" value="Unassembled WGS sequence"/>
</dbReference>
<comment type="caution">
    <text evidence="3">The sequence shown here is derived from an EMBL/GenBank/DDBJ whole genome shotgun (WGS) entry which is preliminary data.</text>
</comment>
<evidence type="ECO:0000256" key="1">
    <source>
        <dbReference type="SAM" id="MobiDB-lite"/>
    </source>
</evidence>